<keyword evidence="1" id="KW-0547">Nucleotide-binding</keyword>
<sequence length="286" mass="31177">MSDGKAYWQSQRLDPEWDIIVYDIRSGPTHQVDLWQNLTTVRSLDSLGFWSAIPLSEALLFNDKFATAEALRDAPLPVIPSVRLTAGRDIHRLGHGDLIPDAWFPVFIKPVSWGRGLGCVRCADRPTLDAVLGLASGSGAAMLVQPSVGEIAADVRVVVVEGEIVAVYDRVPGEGSHVANISRGGSFSERTEIEPAVRELVDLVYARYDLSYLCIDLLRTSDGALWFSEVEPDGAVSALFGDPEALLRVVGTRFRAYAARLDAHLARTLPSTTAPEGVRPLREAML</sequence>
<evidence type="ECO:0000313" key="4">
    <source>
        <dbReference type="Proteomes" id="UP001250214"/>
    </source>
</evidence>
<reference evidence="4" key="1">
    <citation type="submission" date="2023-07" db="EMBL/GenBank/DDBJ databases">
        <title>Novel species in the genus Lipingzhangella isolated from Sambhar Salt Lake.</title>
        <authorList>
            <person name="Jiya N."/>
            <person name="Kajale S."/>
            <person name="Sharma A."/>
        </authorList>
    </citation>
    <scope>NUCLEOTIDE SEQUENCE [LARGE SCALE GENOMIC DNA]</scope>
    <source>
        <strain evidence="4">LS1_29</strain>
    </source>
</reference>
<feature type="domain" description="ATP-grasp" evidence="2">
    <location>
        <begin position="68"/>
        <end position="263"/>
    </location>
</feature>
<dbReference type="PANTHER" id="PTHR21621:SF0">
    <property type="entry name" value="BETA-CITRYLGLUTAMATE SYNTHASE B-RELATED"/>
    <property type="match status" value="1"/>
</dbReference>
<comment type="caution">
    <text evidence="3">The sequence shown here is derived from an EMBL/GenBank/DDBJ whole genome shotgun (WGS) entry which is preliminary data.</text>
</comment>
<dbReference type="PROSITE" id="PS50975">
    <property type="entry name" value="ATP_GRASP"/>
    <property type="match status" value="1"/>
</dbReference>
<accession>A0ABU2H892</accession>
<protein>
    <recommendedName>
        <fullName evidence="2">ATP-grasp domain-containing protein</fullName>
    </recommendedName>
</protein>
<evidence type="ECO:0000313" key="3">
    <source>
        <dbReference type="EMBL" id="MDS1271525.1"/>
    </source>
</evidence>
<keyword evidence="1" id="KW-0067">ATP-binding</keyword>
<dbReference type="Proteomes" id="UP001250214">
    <property type="component" value="Unassembled WGS sequence"/>
</dbReference>
<organism evidence="3 4">
    <name type="scientific">Lipingzhangella rawalii</name>
    <dbReference type="NCBI Taxonomy" id="2055835"/>
    <lineage>
        <taxon>Bacteria</taxon>
        <taxon>Bacillati</taxon>
        <taxon>Actinomycetota</taxon>
        <taxon>Actinomycetes</taxon>
        <taxon>Streptosporangiales</taxon>
        <taxon>Nocardiopsidaceae</taxon>
        <taxon>Lipingzhangella</taxon>
    </lineage>
</organism>
<dbReference type="InterPro" id="IPR013651">
    <property type="entry name" value="ATP-grasp_RimK-type"/>
</dbReference>
<dbReference type="EMBL" id="JAVLVT010000006">
    <property type="protein sequence ID" value="MDS1271525.1"/>
    <property type="molecule type" value="Genomic_DNA"/>
</dbReference>
<dbReference type="Pfam" id="PF08443">
    <property type="entry name" value="RimK"/>
    <property type="match status" value="1"/>
</dbReference>
<gene>
    <name evidence="3" type="ORF">RIF23_14595</name>
</gene>
<proteinExistence type="predicted"/>
<keyword evidence="4" id="KW-1185">Reference proteome</keyword>
<evidence type="ECO:0000259" key="2">
    <source>
        <dbReference type="PROSITE" id="PS50975"/>
    </source>
</evidence>
<evidence type="ECO:0000256" key="1">
    <source>
        <dbReference type="PROSITE-ProRule" id="PRU00409"/>
    </source>
</evidence>
<name>A0ABU2H892_9ACTN</name>
<dbReference type="PANTHER" id="PTHR21621">
    <property type="entry name" value="RIBOSOMAL PROTEIN S6 MODIFICATION PROTEIN"/>
    <property type="match status" value="1"/>
</dbReference>
<dbReference type="InterPro" id="IPR011761">
    <property type="entry name" value="ATP-grasp"/>
</dbReference>
<dbReference type="SUPFAM" id="SSF56059">
    <property type="entry name" value="Glutathione synthetase ATP-binding domain-like"/>
    <property type="match status" value="1"/>
</dbReference>
<dbReference type="Gene3D" id="3.30.470.20">
    <property type="entry name" value="ATP-grasp fold, B domain"/>
    <property type="match status" value="1"/>
</dbReference>
<dbReference type="RefSeq" id="WP_310913077.1">
    <property type="nucleotide sequence ID" value="NZ_JAVLVT010000006.1"/>
</dbReference>